<evidence type="ECO:0000256" key="4">
    <source>
        <dbReference type="ARBA" id="ARBA00022900"/>
    </source>
</evidence>
<dbReference type="GO" id="GO:0005615">
    <property type="term" value="C:extracellular space"/>
    <property type="evidence" value="ECO:0007669"/>
    <property type="project" value="TreeGrafter"/>
</dbReference>
<dbReference type="PRINTS" id="PR00759">
    <property type="entry name" value="BASICPTASE"/>
</dbReference>
<dbReference type="PROSITE" id="PS50279">
    <property type="entry name" value="BPTI_KUNITZ_2"/>
    <property type="match status" value="1"/>
</dbReference>
<evidence type="ECO:0000256" key="3">
    <source>
        <dbReference type="ARBA" id="ARBA00022690"/>
    </source>
</evidence>
<dbReference type="GO" id="GO:0004867">
    <property type="term" value="F:serine-type endopeptidase inhibitor activity"/>
    <property type="evidence" value="ECO:0007669"/>
    <property type="project" value="UniProtKB-KW"/>
</dbReference>
<organism evidence="8 9">
    <name type="scientific">Drosophila willistoni</name>
    <name type="common">Fruit fly</name>
    <dbReference type="NCBI Taxonomy" id="7260"/>
    <lineage>
        <taxon>Eukaryota</taxon>
        <taxon>Metazoa</taxon>
        <taxon>Ecdysozoa</taxon>
        <taxon>Arthropoda</taxon>
        <taxon>Hexapoda</taxon>
        <taxon>Insecta</taxon>
        <taxon>Pterygota</taxon>
        <taxon>Neoptera</taxon>
        <taxon>Endopterygota</taxon>
        <taxon>Diptera</taxon>
        <taxon>Brachycera</taxon>
        <taxon>Muscomorpha</taxon>
        <taxon>Ephydroidea</taxon>
        <taxon>Drosophilidae</taxon>
        <taxon>Drosophila</taxon>
        <taxon>Sophophora</taxon>
    </lineage>
</organism>
<evidence type="ECO:0000256" key="5">
    <source>
        <dbReference type="ARBA" id="ARBA00023157"/>
    </source>
</evidence>
<dbReference type="HOGENOM" id="CLU_112937_0_0_1"/>
<proteinExistence type="predicted"/>
<keyword evidence="4" id="KW-0722">Serine protease inhibitor</keyword>
<sequence length="107" mass="12749">MRFLVTSIILLVFIMLLSLIQGQLDMDEQIYLKKEYKIRKNICFKKPLYGKCSGQRKMWYFNAHRNRCETFIYSNCAGNQNRFFTKPQCAEYCMVFNLTKPLPRLSG</sequence>
<dbReference type="STRING" id="7260.B4NGQ5"/>
<dbReference type="FunCoup" id="B4NGQ5">
    <property type="interactions" value="15"/>
</dbReference>
<dbReference type="SMART" id="SM00131">
    <property type="entry name" value="KU"/>
    <property type="match status" value="1"/>
</dbReference>
<dbReference type="Proteomes" id="UP000007798">
    <property type="component" value="Unassembled WGS sequence"/>
</dbReference>
<feature type="chain" id="PRO_5006458418" description="BPTI/Kunitz inhibitor domain-containing protein" evidence="6">
    <location>
        <begin position="23"/>
        <end position="107"/>
    </location>
</feature>
<evidence type="ECO:0000259" key="7">
    <source>
        <dbReference type="PROSITE" id="PS50279"/>
    </source>
</evidence>
<accession>B4NGQ5</accession>
<evidence type="ECO:0000256" key="2">
    <source>
        <dbReference type="ARBA" id="ARBA00022525"/>
    </source>
</evidence>
<dbReference type="KEGG" id="dwi:6650198"/>
<dbReference type="PANTHER" id="PTHR10083:SF217">
    <property type="entry name" value="BOOPHILIN-H2"/>
    <property type="match status" value="1"/>
</dbReference>
<feature type="domain" description="BPTI/Kunitz inhibitor" evidence="7">
    <location>
        <begin position="43"/>
        <end position="93"/>
    </location>
</feature>
<comment type="subcellular location">
    <subcellularLocation>
        <location evidence="1">Secreted</location>
    </subcellularLocation>
</comment>
<evidence type="ECO:0000256" key="1">
    <source>
        <dbReference type="ARBA" id="ARBA00004613"/>
    </source>
</evidence>
<keyword evidence="6" id="KW-0732">Signal</keyword>
<keyword evidence="9" id="KW-1185">Reference proteome</keyword>
<gene>
    <name evidence="8" type="primary">Dwil\GK14112</name>
    <name evidence="8" type="ORF">Dwil_GK14112</name>
</gene>
<evidence type="ECO:0000313" key="9">
    <source>
        <dbReference type="Proteomes" id="UP000007798"/>
    </source>
</evidence>
<keyword evidence="5" id="KW-1015">Disulfide bond</keyword>
<evidence type="ECO:0000256" key="6">
    <source>
        <dbReference type="SAM" id="SignalP"/>
    </source>
</evidence>
<dbReference type="InterPro" id="IPR036880">
    <property type="entry name" value="Kunitz_BPTI_sf"/>
</dbReference>
<dbReference type="PANTHER" id="PTHR10083">
    <property type="entry name" value="KUNITZ-TYPE PROTEASE INHIBITOR-RELATED"/>
    <property type="match status" value="1"/>
</dbReference>
<dbReference type="InterPro" id="IPR050098">
    <property type="entry name" value="TFPI/VKTCI-like"/>
</dbReference>
<dbReference type="Gene3D" id="4.10.410.10">
    <property type="entry name" value="Pancreatic trypsin inhibitor Kunitz domain"/>
    <property type="match status" value="1"/>
</dbReference>
<keyword evidence="3" id="KW-0646">Protease inhibitor</keyword>
<reference evidence="8 9" key="1">
    <citation type="journal article" date="2007" name="Nature">
        <title>Evolution of genes and genomes on the Drosophila phylogeny.</title>
        <authorList>
            <consortium name="Drosophila 12 Genomes Consortium"/>
            <person name="Clark A.G."/>
            <person name="Eisen M.B."/>
            <person name="Smith D.R."/>
            <person name="Bergman C.M."/>
            <person name="Oliver B."/>
            <person name="Markow T.A."/>
            <person name="Kaufman T.C."/>
            <person name="Kellis M."/>
            <person name="Gelbart W."/>
            <person name="Iyer V.N."/>
            <person name="Pollard D.A."/>
            <person name="Sackton T.B."/>
            <person name="Larracuente A.M."/>
            <person name="Singh N.D."/>
            <person name="Abad J.P."/>
            <person name="Abt D.N."/>
            <person name="Adryan B."/>
            <person name="Aguade M."/>
            <person name="Akashi H."/>
            <person name="Anderson W.W."/>
            <person name="Aquadro C.F."/>
            <person name="Ardell D.H."/>
            <person name="Arguello R."/>
            <person name="Artieri C.G."/>
            <person name="Barbash D.A."/>
            <person name="Barker D."/>
            <person name="Barsanti P."/>
            <person name="Batterham P."/>
            <person name="Batzoglou S."/>
            <person name="Begun D."/>
            <person name="Bhutkar A."/>
            <person name="Blanco E."/>
            <person name="Bosak S.A."/>
            <person name="Bradley R.K."/>
            <person name="Brand A.D."/>
            <person name="Brent M.R."/>
            <person name="Brooks A.N."/>
            <person name="Brown R.H."/>
            <person name="Butlin R.K."/>
            <person name="Caggese C."/>
            <person name="Calvi B.R."/>
            <person name="Bernardo de Carvalho A."/>
            <person name="Caspi A."/>
            <person name="Castrezana S."/>
            <person name="Celniker S.E."/>
            <person name="Chang J.L."/>
            <person name="Chapple C."/>
            <person name="Chatterji S."/>
            <person name="Chinwalla A."/>
            <person name="Civetta A."/>
            <person name="Clifton S.W."/>
            <person name="Comeron J.M."/>
            <person name="Costello J.C."/>
            <person name="Coyne J.A."/>
            <person name="Daub J."/>
            <person name="David R.G."/>
            <person name="Delcher A.L."/>
            <person name="Delehaunty K."/>
            <person name="Do C.B."/>
            <person name="Ebling H."/>
            <person name="Edwards K."/>
            <person name="Eickbush T."/>
            <person name="Evans J.D."/>
            <person name="Filipski A."/>
            <person name="Findeiss S."/>
            <person name="Freyhult E."/>
            <person name="Fulton L."/>
            <person name="Fulton R."/>
            <person name="Garcia A.C."/>
            <person name="Gardiner A."/>
            <person name="Garfield D.A."/>
            <person name="Garvin B.E."/>
            <person name="Gibson G."/>
            <person name="Gilbert D."/>
            <person name="Gnerre S."/>
            <person name="Godfrey J."/>
            <person name="Good R."/>
            <person name="Gotea V."/>
            <person name="Gravely B."/>
            <person name="Greenberg A.J."/>
            <person name="Griffiths-Jones S."/>
            <person name="Gross S."/>
            <person name="Guigo R."/>
            <person name="Gustafson E.A."/>
            <person name="Haerty W."/>
            <person name="Hahn M.W."/>
            <person name="Halligan D.L."/>
            <person name="Halpern A.L."/>
            <person name="Halter G.M."/>
            <person name="Han M.V."/>
            <person name="Heger A."/>
            <person name="Hillier L."/>
            <person name="Hinrichs A.S."/>
            <person name="Holmes I."/>
            <person name="Hoskins R.A."/>
            <person name="Hubisz M.J."/>
            <person name="Hultmark D."/>
            <person name="Huntley M.A."/>
            <person name="Jaffe D.B."/>
            <person name="Jagadeeshan S."/>
            <person name="Jeck W.R."/>
            <person name="Johnson J."/>
            <person name="Jones C.D."/>
            <person name="Jordan W.C."/>
            <person name="Karpen G.H."/>
            <person name="Kataoka E."/>
            <person name="Keightley P.D."/>
            <person name="Kheradpour P."/>
            <person name="Kirkness E.F."/>
            <person name="Koerich L.B."/>
            <person name="Kristiansen K."/>
            <person name="Kudrna D."/>
            <person name="Kulathinal R.J."/>
            <person name="Kumar S."/>
            <person name="Kwok R."/>
            <person name="Lander E."/>
            <person name="Langley C.H."/>
            <person name="Lapoint R."/>
            <person name="Lazzaro B.P."/>
            <person name="Lee S.J."/>
            <person name="Levesque L."/>
            <person name="Li R."/>
            <person name="Lin C.F."/>
            <person name="Lin M.F."/>
            <person name="Lindblad-Toh K."/>
            <person name="Llopart A."/>
            <person name="Long M."/>
            <person name="Low L."/>
            <person name="Lozovsky E."/>
            <person name="Lu J."/>
            <person name="Luo M."/>
            <person name="Machado C.A."/>
            <person name="Makalowski W."/>
            <person name="Marzo M."/>
            <person name="Matsuda M."/>
            <person name="Matzkin L."/>
            <person name="McAllister B."/>
            <person name="McBride C.S."/>
            <person name="McKernan B."/>
            <person name="McKernan K."/>
            <person name="Mendez-Lago M."/>
            <person name="Minx P."/>
            <person name="Mollenhauer M.U."/>
            <person name="Montooth K."/>
            <person name="Mount S.M."/>
            <person name="Mu X."/>
            <person name="Myers E."/>
            <person name="Negre B."/>
            <person name="Newfeld S."/>
            <person name="Nielsen R."/>
            <person name="Noor M.A."/>
            <person name="O'Grady P."/>
            <person name="Pachter L."/>
            <person name="Papaceit M."/>
            <person name="Parisi M.J."/>
            <person name="Parisi M."/>
            <person name="Parts L."/>
            <person name="Pedersen J.S."/>
            <person name="Pesole G."/>
            <person name="Phillippy A.M."/>
            <person name="Ponting C.P."/>
            <person name="Pop M."/>
            <person name="Porcelli D."/>
            <person name="Powell J.R."/>
            <person name="Prohaska S."/>
            <person name="Pruitt K."/>
            <person name="Puig M."/>
            <person name="Quesneville H."/>
            <person name="Ram K.R."/>
            <person name="Rand D."/>
            <person name="Rasmussen M.D."/>
            <person name="Reed L.K."/>
            <person name="Reenan R."/>
            <person name="Reily A."/>
            <person name="Remington K.A."/>
            <person name="Rieger T.T."/>
            <person name="Ritchie M.G."/>
            <person name="Robin C."/>
            <person name="Rogers Y.H."/>
            <person name="Rohde C."/>
            <person name="Rozas J."/>
            <person name="Rubenfield M.J."/>
            <person name="Ruiz A."/>
            <person name="Russo S."/>
            <person name="Salzberg S.L."/>
            <person name="Sanchez-Gracia A."/>
            <person name="Saranga D.J."/>
            <person name="Sato H."/>
            <person name="Schaeffer S.W."/>
            <person name="Schatz M.C."/>
            <person name="Schlenke T."/>
            <person name="Schwartz R."/>
            <person name="Segarra C."/>
            <person name="Singh R.S."/>
            <person name="Sirot L."/>
            <person name="Sirota M."/>
            <person name="Sisneros N.B."/>
            <person name="Smith C.D."/>
            <person name="Smith T.F."/>
            <person name="Spieth J."/>
            <person name="Stage D.E."/>
            <person name="Stark A."/>
            <person name="Stephan W."/>
            <person name="Strausberg R.L."/>
            <person name="Strempel S."/>
            <person name="Sturgill D."/>
            <person name="Sutton G."/>
            <person name="Sutton G.G."/>
            <person name="Tao W."/>
            <person name="Teichmann S."/>
            <person name="Tobari Y.N."/>
            <person name="Tomimura Y."/>
            <person name="Tsolas J.M."/>
            <person name="Valente V.L."/>
            <person name="Venter E."/>
            <person name="Venter J.C."/>
            <person name="Vicario S."/>
            <person name="Vieira F.G."/>
            <person name="Vilella A.J."/>
            <person name="Villasante A."/>
            <person name="Walenz B."/>
            <person name="Wang J."/>
            <person name="Wasserman M."/>
            <person name="Watts T."/>
            <person name="Wilson D."/>
            <person name="Wilson R.K."/>
            <person name="Wing R.A."/>
            <person name="Wolfner M.F."/>
            <person name="Wong A."/>
            <person name="Wong G.K."/>
            <person name="Wu C.I."/>
            <person name="Wu G."/>
            <person name="Yamamoto D."/>
            <person name="Yang H.P."/>
            <person name="Yang S.P."/>
            <person name="Yorke J.A."/>
            <person name="Yoshida K."/>
            <person name="Zdobnov E."/>
            <person name="Zhang P."/>
            <person name="Zhang Y."/>
            <person name="Zimin A.V."/>
            <person name="Baldwin J."/>
            <person name="Abdouelleil A."/>
            <person name="Abdulkadir J."/>
            <person name="Abebe A."/>
            <person name="Abera B."/>
            <person name="Abreu J."/>
            <person name="Acer S.C."/>
            <person name="Aftuck L."/>
            <person name="Alexander A."/>
            <person name="An P."/>
            <person name="Anderson E."/>
            <person name="Anderson S."/>
            <person name="Arachi H."/>
            <person name="Azer M."/>
            <person name="Bachantsang P."/>
            <person name="Barry A."/>
            <person name="Bayul T."/>
            <person name="Berlin A."/>
            <person name="Bessette D."/>
            <person name="Bloom T."/>
            <person name="Blye J."/>
            <person name="Boguslavskiy L."/>
            <person name="Bonnet C."/>
            <person name="Boukhgalter B."/>
            <person name="Bourzgui I."/>
            <person name="Brown A."/>
            <person name="Cahill P."/>
            <person name="Channer S."/>
            <person name="Cheshatsang Y."/>
            <person name="Chuda L."/>
            <person name="Citroen M."/>
            <person name="Collymore A."/>
            <person name="Cooke P."/>
            <person name="Costello M."/>
            <person name="D'Aco K."/>
            <person name="Daza R."/>
            <person name="De Haan G."/>
            <person name="DeGray S."/>
            <person name="DeMaso C."/>
            <person name="Dhargay N."/>
            <person name="Dooley K."/>
            <person name="Dooley E."/>
            <person name="Doricent M."/>
            <person name="Dorje P."/>
            <person name="Dorjee K."/>
            <person name="Dupes A."/>
            <person name="Elong R."/>
            <person name="Falk J."/>
            <person name="Farina A."/>
            <person name="Faro S."/>
            <person name="Ferguson D."/>
            <person name="Fisher S."/>
            <person name="Foley C.D."/>
            <person name="Franke A."/>
            <person name="Friedrich D."/>
            <person name="Gadbois L."/>
            <person name="Gearin G."/>
            <person name="Gearin C.R."/>
            <person name="Giannoukos G."/>
            <person name="Goode T."/>
            <person name="Graham J."/>
            <person name="Grandbois E."/>
            <person name="Grewal S."/>
            <person name="Gyaltsen K."/>
            <person name="Hafez N."/>
            <person name="Hagos B."/>
            <person name="Hall J."/>
            <person name="Henson C."/>
            <person name="Hollinger A."/>
            <person name="Honan T."/>
            <person name="Huard M.D."/>
            <person name="Hughes L."/>
            <person name="Hurhula B."/>
            <person name="Husby M.E."/>
            <person name="Kamat A."/>
            <person name="Kanga B."/>
            <person name="Kashin S."/>
            <person name="Khazanovich D."/>
            <person name="Kisner P."/>
            <person name="Lance K."/>
            <person name="Lara M."/>
            <person name="Lee W."/>
            <person name="Lennon N."/>
            <person name="Letendre F."/>
            <person name="LeVine R."/>
            <person name="Lipovsky A."/>
            <person name="Liu X."/>
            <person name="Liu J."/>
            <person name="Liu S."/>
            <person name="Lokyitsang T."/>
            <person name="Lokyitsang Y."/>
            <person name="Lubonja R."/>
            <person name="Lui A."/>
            <person name="MacDonald P."/>
            <person name="Magnisalis V."/>
            <person name="Maru K."/>
            <person name="Matthews C."/>
            <person name="McCusker W."/>
            <person name="McDonough S."/>
            <person name="Mehta T."/>
            <person name="Meldrim J."/>
            <person name="Meneus L."/>
            <person name="Mihai O."/>
            <person name="Mihalev A."/>
            <person name="Mihova T."/>
            <person name="Mittelman R."/>
            <person name="Mlenga V."/>
            <person name="Montmayeur A."/>
            <person name="Mulrain L."/>
            <person name="Navidi A."/>
            <person name="Naylor J."/>
            <person name="Negash T."/>
            <person name="Nguyen T."/>
            <person name="Nguyen N."/>
            <person name="Nicol R."/>
            <person name="Norbu C."/>
            <person name="Norbu N."/>
            <person name="Novod N."/>
            <person name="O'Neill B."/>
            <person name="Osman S."/>
            <person name="Markiewicz E."/>
            <person name="Oyono O.L."/>
            <person name="Patti C."/>
            <person name="Phunkhang P."/>
            <person name="Pierre F."/>
            <person name="Priest M."/>
            <person name="Raghuraman S."/>
            <person name="Rege F."/>
            <person name="Reyes R."/>
            <person name="Rise C."/>
            <person name="Rogov P."/>
            <person name="Ross K."/>
            <person name="Ryan E."/>
            <person name="Settipalli S."/>
            <person name="Shea T."/>
            <person name="Sherpa N."/>
            <person name="Shi L."/>
            <person name="Shih D."/>
            <person name="Sparrow T."/>
            <person name="Spaulding J."/>
            <person name="Stalker J."/>
            <person name="Stange-Thomann N."/>
            <person name="Stavropoulos S."/>
            <person name="Stone C."/>
            <person name="Strader C."/>
            <person name="Tesfaye S."/>
            <person name="Thomson T."/>
            <person name="Thoulutsang Y."/>
            <person name="Thoulutsang D."/>
            <person name="Topham K."/>
            <person name="Topping I."/>
            <person name="Tsamla T."/>
            <person name="Vassiliev H."/>
            <person name="Vo A."/>
            <person name="Wangchuk T."/>
            <person name="Wangdi T."/>
            <person name="Weiand M."/>
            <person name="Wilkinson J."/>
            <person name="Wilson A."/>
            <person name="Yadav S."/>
            <person name="Young G."/>
            <person name="Yu Q."/>
            <person name="Zembek L."/>
            <person name="Zhong D."/>
            <person name="Zimmer A."/>
            <person name="Zwirko Z."/>
            <person name="Jaffe D.B."/>
            <person name="Alvarez P."/>
            <person name="Brockman W."/>
            <person name="Butler J."/>
            <person name="Chin C."/>
            <person name="Gnerre S."/>
            <person name="Grabherr M."/>
            <person name="Kleber M."/>
            <person name="Mauceli E."/>
            <person name="MacCallum I."/>
        </authorList>
    </citation>
    <scope>NUCLEOTIDE SEQUENCE [LARGE SCALE GENOMIC DNA]</scope>
    <source>
        <strain evidence="9">Tucson 14030-0811.24</strain>
    </source>
</reference>
<dbReference type="OrthoDB" id="4473401at2759"/>
<evidence type="ECO:0000313" key="8">
    <source>
        <dbReference type="EMBL" id="EDW84402.2"/>
    </source>
</evidence>
<dbReference type="InParanoid" id="B4NGQ5"/>
<keyword evidence="2" id="KW-0964">Secreted</keyword>
<name>B4NGQ5_DROWI</name>
<dbReference type="AlphaFoldDB" id="B4NGQ5"/>
<feature type="signal peptide" evidence="6">
    <location>
        <begin position="1"/>
        <end position="22"/>
    </location>
</feature>
<dbReference type="EMBL" id="CH964272">
    <property type="protein sequence ID" value="EDW84402.2"/>
    <property type="molecule type" value="Genomic_DNA"/>
</dbReference>
<protein>
    <recommendedName>
        <fullName evidence="7">BPTI/Kunitz inhibitor domain-containing protein</fullName>
    </recommendedName>
</protein>
<dbReference type="InterPro" id="IPR002223">
    <property type="entry name" value="Kunitz_BPTI"/>
</dbReference>
<dbReference type="CDD" id="cd00109">
    <property type="entry name" value="Kunitz-type"/>
    <property type="match status" value="1"/>
</dbReference>
<dbReference type="SUPFAM" id="SSF57362">
    <property type="entry name" value="BPTI-like"/>
    <property type="match status" value="1"/>
</dbReference>
<dbReference type="eggNOG" id="KOG4597">
    <property type="taxonomic scope" value="Eukaryota"/>
</dbReference>
<dbReference type="Pfam" id="PF00014">
    <property type="entry name" value="Kunitz_BPTI"/>
    <property type="match status" value="1"/>
</dbReference>
<dbReference type="SMR" id="B4NGQ5"/>